<feature type="transmembrane region" description="Helical" evidence="6">
    <location>
        <begin position="164"/>
        <end position="185"/>
    </location>
</feature>
<comment type="subcellular location">
    <subcellularLocation>
        <location evidence="1">Cell membrane</location>
        <topology evidence="1">Multi-pass membrane protein</topology>
    </subcellularLocation>
</comment>
<feature type="transmembrane region" description="Helical" evidence="6">
    <location>
        <begin position="79"/>
        <end position="96"/>
    </location>
</feature>
<dbReference type="AlphaFoldDB" id="A0A4R1I8M2"/>
<evidence type="ECO:0000313" key="8">
    <source>
        <dbReference type="EMBL" id="TCK26522.1"/>
    </source>
</evidence>
<feature type="transmembrane region" description="Helical" evidence="6">
    <location>
        <begin position="281"/>
        <end position="303"/>
    </location>
</feature>
<protein>
    <submittedName>
        <fullName evidence="8">CP family cyanate transporter-like MFS transporter</fullName>
    </submittedName>
</protein>
<proteinExistence type="predicted"/>
<keyword evidence="9" id="KW-1185">Reference proteome</keyword>
<dbReference type="GO" id="GO:0022857">
    <property type="term" value="F:transmembrane transporter activity"/>
    <property type="evidence" value="ECO:0007669"/>
    <property type="project" value="InterPro"/>
</dbReference>
<feature type="transmembrane region" description="Helical" evidence="6">
    <location>
        <begin position="50"/>
        <end position="72"/>
    </location>
</feature>
<comment type="caution">
    <text evidence="8">The sequence shown here is derived from an EMBL/GenBank/DDBJ whole genome shotgun (WGS) entry which is preliminary data.</text>
</comment>
<dbReference type="SUPFAM" id="SSF103473">
    <property type="entry name" value="MFS general substrate transporter"/>
    <property type="match status" value="1"/>
</dbReference>
<evidence type="ECO:0000256" key="2">
    <source>
        <dbReference type="ARBA" id="ARBA00022692"/>
    </source>
</evidence>
<feature type="transmembrane region" description="Helical" evidence="6">
    <location>
        <begin position="249"/>
        <end position="269"/>
    </location>
</feature>
<dbReference type="Pfam" id="PF07690">
    <property type="entry name" value="MFS_1"/>
    <property type="match status" value="2"/>
</dbReference>
<feature type="region of interest" description="Disordered" evidence="5">
    <location>
        <begin position="394"/>
        <end position="419"/>
    </location>
</feature>
<feature type="compositionally biased region" description="Basic and acidic residues" evidence="5">
    <location>
        <begin position="407"/>
        <end position="419"/>
    </location>
</feature>
<feature type="domain" description="Major facilitator superfamily (MFS) profile" evidence="7">
    <location>
        <begin position="11"/>
        <end position="397"/>
    </location>
</feature>
<dbReference type="PANTHER" id="PTHR23523:SF2">
    <property type="entry name" value="2-NITROIMIDAZOLE TRANSPORTER"/>
    <property type="match status" value="1"/>
</dbReference>
<name>A0A4R1I8M2_PSEEN</name>
<keyword evidence="4 6" id="KW-0472">Membrane</keyword>
<feature type="transmembrane region" description="Helical" evidence="6">
    <location>
        <begin position="371"/>
        <end position="390"/>
    </location>
</feature>
<dbReference type="GO" id="GO:0005886">
    <property type="term" value="C:plasma membrane"/>
    <property type="evidence" value="ECO:0007669"/>
    <property type="project" value="UniProtKB-SubCell"/>
</dbReference>
<accession>A0A4R1I8M2</accession>
<evidence type="ECO:0000256" key="4">
    <source>
        <dbReference type="ARBA" id="ARBA00023136"/>
    </source>
</evidence>
<reference evidence="8 9" key="1">
    <citation type="submission" date="2019-03" db="EMBL/GenBank/DDBJ databases">
        <title>Sequencing the genomes of 1000 actinobacteria strains.</title>
        <authorList>
            <person name="Klenk H.-P."/>
        </authorList>
    </citation>
    <scope>NUCLEOTIDE SEQUENCE [LARGE SCALE GENOMIC DNA]</scope>
    <source>
        <strain evidence="8 9">DSM 44969</strain>
    </source>
</reference>
<evidence type="ECO:0000256" key="6">
    <source>
        <dbReference type="SAM" id="Phobius"/>
    </source>
</evidence>
<feature type="transmembrane region" description="Helical" evidence="6">
    <location>
        <begin position="102"/>
        <end position="124"/>
    </location>
</feature>
<keyword evidence="2 6" id="KW-0812">Transmembrane</keyword>
<keyword evidence="3 6" id="KW-1133">Transmembrane helix</keyword>
<dbReference type="RefSeq" id="WP_132423890.1">
    <property type="nucleotide sequence ID" value="NZ_SMFZ01000001.1"/>
</dbReference>
<dbReference type="InterPro" id="IPR011701">
    <property type="entry name" value="MFS"/>
</dbReference>
<feature type="transmembrane region" description="Helical" evidence="6">
    <location>
        <begin position="343"/>
        <end position="365"/>
    </location>
</feature>
<dbReference type="Proteomes" id="UP000295560">
    <property type="component" value="Unassembled WGS sequence"/>
</dbReference>
<sequence>MTGTAARLRPGLVLIGVLALAANLRAALAGYPPLLETARDDLGVTAGAAGLVQAGAVLMMSLGSFVAAPVAAKIGRERLLGIAVGSIAAGSLLRSIPVLAALIGGSVLVGLGIGVAGVLITGVVKQHLPDRAGVVSGGYVVSMMIGATISSAVAVPLAVALGGWSLSLAVWAVPAVLAVAVWIPVARHMGRAPSVASVSSAGGEVAGPRPWRDPFARRMACYLVGSSGMFYGWLTWLSPVYESLGWSPAVAGLLLSVWSIAQIPAALLMPAAAERRRRFRLWAFVATASGAVGTLGVLLVPGAGTFAPWVWAVLIGIGVGSGFPLGLAVIAWRTPDAARSAAVGGFALGIGYLAAGLTPLAMGLLVDASGYPAAIGLLLVFAVIQATAIWRVGDRPRPGDEPAPPAPDRRAGADAETRR</sequence>
<dbReference type="OrthoDB" id="5317164at2"/>
<dbReference type="EMBL" id="SMFZ01000001">
    <property type="protein sequence ID" value="TCK26522.1"/>
    <property type="molecule type" value="Genomic_DNA"/>
</dbReference>
<dbReference type="InterPro" id="IPR052524">
    <property type="entry name" value="MFS_Cyanate_Porter"/>
</dbReference>
<evidence type="ECO:0000256" key="3">
    <source>
        <dbReference type="ARBA" id="ARBA00022989"/>
    </source>
</evidence>
<dbReference type="InterPro" id="IPR036259">
    <property type="entry name" value="MFS_trans_sf"/>
</dbReference>
<dbReference type="PANTHER" id="PTHR23523">
    <property type="match status" value="1"/>
</dbReference>
<organism evidence="8 9">
    <name type="scientific">Pseudonocardia endophytica</name>
    <dbReference type="NCBI Taxonomy" id="401976"/>
    <lineage>
        <taxon>Bacteria</taxon>
        <taxon>Bacillati</taxon>
        <taxon>Actinomycetota</taxon>
        <taxon>Actinomycetes</taxon>
        <taxon>Pseudonocardiales</taxon>
        <taxon>Pseudonocardiaceae</taxon>
        <taxon>Pseudonocardia</taxon>
    </lineage>
</organism>
<gene>
    <name evidence="8" type="ORF">EV378_2359</name>
</gene>
<feature type="transmembrane region" description="Helical" evidence="6">
    <location>
        <begin position="136"/>
        <end position="158"/>
    </location>
</feature>
<evidence type="ECO:0000256" key="5">
    <source>
        <dbReference type="SAM" id="MobiDB-lite"/>
    </source>
</evidence>
<feature type="transmembrane region" description="Helical" evidence="6">
    <location>
        <begin position="309"/>
        <end position="331"/>
    </location>
</feature>
<dbReference type="Gene3D" id="1.20.1250.20">
    <property type="entry name" value="MFS general substrate transporter like domains"/>
    <property type="match status" value="2"/>
</dbReference>
<evidence type="ECO:0000256" key="1">
    <source>
        <dbReference type="ARBA" id="ARBA00004651"/>
    </source>
</evidence>
<evidence type="ECO:0000259" key="7">
    <source>
        <dbReference type="PROSITE" id="PS50850"/>
    </source>
</evidence>
<evidence type="ECO:0000313" key="9">
    <source>
        <dbReference type="Proteomes" id="UP000295560"/>
    </source>
</evidence>
<dbReference type="PROSITE" id="PS50850">
    <property type="entry name" value="MFS"/>
    <property type="match status" value="1"/>
</dbReference>
<feature type="transmembrane region" description="Helical" evidence="6">
    <location>
        <begin position="219"/>
        <end position="237"/>
    </location>
</feature>
<dbReference type="InterPro" id="IPR020846">
    <property type="entry name" value="MFS_dom"/>
</dbReference>